<dbReference type="Pfam" id="PF14634">
    <property type="entry name" value="zf-RING_5"/>
    <property type="match status" value="1"/>
</dbReference>
<evidence type="ECO:0000256" key="5">
    <source>
        <dbReference type="SAM" id="Phobius"/>
    </source>
</evidence>
<dbReference type="PROSITE" id="PS50106">
    <property type="entry name" value="PDZ"/>
    <property type="match status" value="1"/>
</dbReference>
<reference evidence="7" key="1">
    <citation type="journal article" date="2008" name="Nat. Genet.">
        <title>The Pristionchus pacificus genome provides a unique perspective on nematode lifestyle and parasitism.</title>
        <authorList>
            <person name="Dieterich C."/>
            <person name="Clifton S.W."/>
            <person name="Schuster L.N."/>
            <person name="Chinwalla A."/>
            <person name="Delehaunty K."/>
            <person name="Dinkelacker I."/>
            <person name="Fulton L."/>
            <person name="Fulton R."/>
            <person name="Godfrey J."/>
            <person name="Minx P."/>
            <person name="Mitreva M."/>
            <person name="Roeseler W."/>
            <person name="Tian H."/>
            <person name="Witte H."/>
            <person name="Yang S.P."/>
            <person name="Wilson R.K."/>
            <person name="Sommer R.J."/>
        </authorList>
    </citation>
    <scope>NUCLEOTIDE SEQUENCE [LARGE SCALE GENOMIC DNA]</scope>
    <source>
        <strain evidence="7">PS312</strain>
    </source>
</reference>
<dbReference type="Gene3D" id="2.30.42.10">
    <property type="match status" value="1"/>
</dbReference>
<proteinExistence type="predicted"/>
<evidence type="ECO:0000313" key="6">
    <source>
        <dbReference type="EnsemblMetazoa" id="PPA12179.1"/>
    </source>
</evidence>
<dbReference type="OrthoDB" id="7734647at2759"/>
<dbReference type="PANTHER" id="PTHR16450">
    <property type="entry name" value="RING FINGER PROTEIN 186"/>
    <property type="match status" value="1"/>
</dbReference>
<dbReference type="PROSITE" id="PS50089">
    <property type="entry name" value="ZF_RING_2"/>
    <property type="match status" value="1"/>
</dbReference>
<keyword evidence="2" id="KW-0863">Zinc-finger</keyword>
<keyword evidence="1" id="KW-0479">Metal-binding</keyword>
<name>A0A2A6CDC7_PRIPA</name>
<dbReference type="InterPro" id="IPR013083">
    <property type="entry name" value="Znf_RING/FYVE/PHD"/>
</dbReference>
<dbReference type="GO" id="GO:0008270">
    <property type="term" value="F:zinc ion binding"/>
    <property type="evidence" value="ECO:0007669"/>
    <property type="project" value="UniProtKB-KW"/>
</dbReference>
<dbReference type="InterPro" id="IPR017907">
    <property type="entry name" value="Znf_RING_CS"/>
</dbReference>
<feature type="region of interest" description="Disordered" evidence="4">
    <location>
        <begin position="811"/>
        <end position="843"/>
    </location>
</feature>
<keyword evidence="5" id="KW-1133">Transmembrane helix</keyword>
<dbReference type="PROSITE" id="PS00518">
    <property type="entry name" value="ZF_RING_1"/>
    <property type="match status" value="1"/>
</dbReference>
<dbReference type="InterPro" id="IPR001841">
    <property type="entry name" value="Znf_RING"/>
</dbReference>
<dbReference type="SMART" id="SM00228">
    <property type="entry name" value="PDZ"/>
    <property type="match status" value="1"/>
</dbReference>
<evidence type="ECO:0000313" key="7">
    <source>
        <dbReference type="Proteomes" id="UP000005239"/>
    </source>
</evidence>
<dbReference type="EnsemblMetazoa" id="PPA12179.1">
    <property type="protein sequence ID" value="PPA12179.1"/>
    <property type="gene ID" value="WBGene00101733"/>
</dbReference>
<evidence type="ECO:0000256" key="4">
    <source>
        <dbReference type="SAM" id="MobiDB-lite"/>
    </source>
</evidence>
<dbReference type="GO" id="GO:0032426">
    <property type="term" value="C:stereocilium tip"/>
    <property type="evidence" value="ECO:0000318"/>
    <property type="project" value="GO_Central"/>
</dbReference>
<feature type="compositionally biased region" description="Basic and acidic residues" evidence="4">
    <location>
        <begin position="116"/>
        <end position="162"/>
    </location>
</feature>
<dbReference type="GO" id="GO:0002142">
    <property type="term" value="C:stereocilia ankle link complex"/>
    <property type="evidence" value="ECO:0000318"/>
    <property type="project" value="GO_Central"/>
</dbReference>
<reference evidence="6" key="2">
    <citation type="submission" date="2022-06" db="UniProtKB">
        <authorList>
            <consortium name="EnsemblMetazoa"/>
        </authorList>
    </citation>
    <scope>IDENTIFICATION</scope>
    <source>
        <strain evidence="6">PS312</strain>
    </source>
</reference>
<feature type="transmembrane region" description="Helical" evidence="5">
    <location>
        <begin position="487"/>
        <end position="510"/>
    </location>
</feature>
<feature type="compositionally biased region" description="Polar residues" evidence="4">
    <location>
        <begin position="12"/>
        <end position="25"/>
    </location>
</feature>
<feature type="compositionally biased region" description="Acidic residues" evidence="4">
    <location>
        <begin position="205"/>
        <end position="229"/>
    </location>
</feature>
<protein>
    <submittedName>
        <fullName evidence="6">PDZ domain-containing protein</fullName>
    </submittedName>
</protein>
<keyword evidence="3" id="KW-0862">Zinc</keyword>
<dbReference type="GO" id="GO:0005929">
    <property type="term" value="C:cilium"/>
    <property type="evidence" value="ECO:0000318"/>
    <property type="project" value="GO_Central"/>
</dbReference>
<feature type="region of interest" description="Disordered" evidence="4">
    <location>
        <begin position="1"/>
        <end position="54"/>
    </location>
</feature>
<organism evidence="6 7">
    <name type="scientific">Pristionchus pacificus</name>
    <name type="common">Parasitic nematode worm</name>
    <dbReference type="NCBI Taxonomy" id="54126"/>
    <lineage>
        <taxon>Eukaryota</taxon>
        <taxon>Metazoa</taxon>
        <taxon>Ecdysozoa</taxon>
        <taxon>Nematoda</taxon>
        <taxon>Chromadorea</taxon>
        <taxon>Rhabditida</taxon>
        <taxon>Rhabditina</taxon>
        <taxon>Diplogasteromorpha</taxon>
        <taxon>Diplogasteroidea</taxon>
        <taxon>Neodiplogasteridae</taxon>
        <taxon>Pristionchus</taxon>
    </lineage>
</organism>
<dbReference type="Gene3D" id="3.30.40.10">
    <property type="entry name" value="Zinc/RING finger domain, C3HC4 (zinc finger)"/>
    <property type="match status" value="1"/>
</dbReference>
<feature type="compositionally biased region" description="Basic and acidic residues" evidence="4">
    <location>
        <begin position="230"/>
        <end position="240"/>
    </location>
</feature>
<dbReference type="InterPro" id="IPR036034">
    <property type="entry name" value="PDZ_sf"/>
</dbReference>
<feature type="transmembrane region" description="Helical" evidence="5">
    <location>
        <begin position="868"/>
        <end position="888"/>
    </location>
</feature>
<sequence length="900" mass="102963">MRAAVPVGIVKTSKSSPLWMPSQSGKNEHGFSSDEESGNDSSFEKIDLDSDNEIIDQDVKEARDALSHREKKDREGVEEMLLTMKNNEVKARFSKPSPSMVKGQIAFDIMEPAGQELEKEEKKEVEVNEPDTITKEDDQDQWHEVKGQEEETEREMVKVDEWKAVSESVPSIEEVDAGAMDMDISEDEERHEEREDVEQMLDVTQEVEDEEEEDELERTAIEMEEDEKKEEEKEKKAEKKLEPTVTRGEILSTIFFILLMAGVSYSCVVCLRPTKSIHETRDAFEIFRGPVNADGSSQEFIALPLDMVEKLRSDSEERDALKKEVDRLDSFAKEYEGNRERLLDLHWTSEQMRLLDIIAQRDNLKQHSLEETEGCFNTIAAKDAEIDGLKTIKSAENANHRSKIYAANAVKKAKVKQMEQKMEKANNVDIAGVAEKKKTDDKVKQSTTVIEHTEPKSAIERIQEWADALSVMETKLKAKMRETVKMTWGQLVCICTVFAFFSVCVFNALVKIVDMPMNRTPFGSIGLYKAANEKVFGFALKGRVVSKIIDSSAAERKGLRVGDEIMAVNWVNVETMSVKKIREMIGAKNQVHLHMATETYRDSFAERHIIEQRLKAAVPNKERLRQYNLQSNHVILNDYSFYFKGDGNLWACHVPTKMVELLTIANASEQINTRKMSSMHESLRLVGTGCLELTHFLPDRKNCLSIVVTMYRLDPCFTETRIERMKRLKSEKIKKMREEDAKSLSCRYFRACVVCASENPRKRAFLVACGHIICNACAVQMAKMDTNLLDCPICRTNTAFKTMFEDELRMVEEEKEERSKSTTSTQTDPVHVAPTNEDRPKRQTPSIFHINFNMNQEYSSVEYAQRDISVSCAFMIFGVFCLMLSYLFRGELTEKSLDEP</sequence>
<evidence type="ECO:0000256" key="3">
    <source>
        <dbReference type="ARBA" id="ARBA00022833"/>
    </source>
</evidence>
<dbReference type="SMART" id="SM00184">
    <property type="entry name" value="RING"/>
    <property type="match status" value="1"/>
</dbReference>
<dbReference type="PANTHER" id="PTHR16450:SF1">
    <property type="entry name" value="PROTEIN CBG12045"/>
    <property type="match status" value="1"/>
</dbReference>
<keyword evidence="7" id="KW-1185">Reference proteome</keyword>
<dbReference type="SUPFAM" id="SSF57850">
    <property type="entry name" value="RING/U-box"/>
    <property type="match status" value="1"/>
</dbReference>
<dbReference type="AlphaFoldDB" id="A0A2A6CDC7"/>
<feature type="region of interest" description="Disordered" evidence="4">
    <location>
        <begin position="205"/>
        <end position="240"/>
    </location>
</feature>
<dbReference type="Proteomes" id="UP000005239">
    <property type="component" value="Unassembled WGS sequence"/>
</dbReference>
<dbReference type="CDD" id="cd00136">
    <property type="entry name" value="PDZ_canonical"/>
    <property type="match status" value="1"/>
</dbReference>
<keyword evidence="5" id="KW-0472">Membrane</keyword>
<evidence type="ECO:0000256" key="2">
    <source>
        <dbReference type="ARBA" id="ARBA00022771"/>
    </source>
</evidence>
<gene>
    <name evidence="6" type="primary">WBGene00101733</name>
</gene>
<accession>A0A2A6CDC7</accession>
<dbReference type="Pfam" id="PF00595">
    <property type="entry name" value="PDZ"/>
    <property type="match status" value="1"/>
</dbReference>
<dbReference type="SUPFAM" id="SSF50156">
    <property type="entry name" value="PDZ domain-like"/>
    <property type="match status" value="1"/>
</dbReference>
<dbReference type="InterPro" id="IPR001478">
    <property type="entry name" value="PDZ"/>
</dbReference>
<feature type="compositionally biased region" description="Basic and acidic residues" evidence="4">
    <location>
        <begin position="811"/>
        <end position="820"/>
    </location>
</feature>
<dbReference type="GO" id="GO:0005886">
    <property type="term" value="C:plasma membrane"/>
    <property type="evidence" value="ECO:0000318"/>
    <property type="project" value="GO_Central"/>
</dbReference>
<keyword evidence="5" id="KW-0812">Transmembrane</keyword>
<feature type="region of interest" description="Disordered" evidence="4">
    <location>
        <begin position="115"/>
        <end position="162"/>
    </location>
</feature>
<evidence type="ECO:0000256" key="1">
    <source>
        <dbReference type="ARBA" id="ARBA00022723"/>
    </source>
</evidence>
<accession>A0A8R1UAE8</accession>